<reference evidence="9" key="1">
    <citation type="journal article" date="2023" name="Science">
        <title>Genome structures resolve the early diversification of teleost fishes.</title>
        <authorList>
            <person name="Parey E."/>
            <person name="Louis A."/>
            <person name="Montfort J."/>
            <person name="Bouchez O."/>
            <person name="Roques C."/>
            <person name="Iampietro C."/>
            <person name="Lluch J."/>
            <person name="Castinel A."/>
            <person name="Donnadieu C."/>
            <person name="Desvignes T."/>
            <person name="Floi Bucao C."/>
            <person name="Jouanno E."/>
            <person name="Wen M."/>
            <person name="Mejri S."/>
            <person name="Dirks R."/>
            <person name="Jansen H."/>
            <person name="Henkel C."/>
            <person name="Chen W.J."/>
            <person name="Zahm M."/>
            <person name="Cabau C."/>
            <person name="Klopp C."/>
            <person name="Thompson A.W."/>
            <person name="Robinson-Rechavi M."/>
            <person name="Braasch I."/>
            <person name="Lecointre G."/>
            <person name="Bobe J."/>
            <person name="Postlethwait J.H."/>
            <person name="Berthelot C."/>
            <person name="Roest Crollius H."/>
            <person name="Guiguen Y."/>
        </authorList>
    </citation>
    <scope>NUCLEOTIDE SEQUENCE</scope>
    <source>
        <strain evidence="9">WJC10195</strain>
    </source>
</reference>
<sequence>MPCSHSFCAVCLQQGCGEKSPWECPVCKRVTSMNKHPRNLDLKNIVESYIKQEPEGEAEEKNEACCSLHGEKLLFFCVEDQEPLCAVCQTSKNHVKHQVFPVEEATLDLKDKVKAALYPMREKIERFIDAKQECEKTAEHIWNQAQYTERQIKTQFEKLHQFLQDEEEARLAALREEEEQKSRMMKEQIETITRHISILKDKITTIENTMDRKDIHFLKIYKDTKQRAQCTLPDPELLSGALIDVAKHMGNLKYRVWEKMLEMVQYTPVTLDPNTAALWLFLSNGLTRVRDTERNQQIPDNPERFYPCVGVLGSEGFTSGKHSWEVELGNKPSWDVGVVKESINRKGAIKCSPAEGFWVVALRKGEGYKAAGVGHLSLERKLQRIRVQLDYDGGEVSFFDPSDMSLIYTFTGSFSDKLFPYFNPDLYTDGSNPGALQICPERLSITVMSANQK</sequence>
<dbReference type="InterPro" id="IPR013320">
    <property type="entry name" value="ConA-like_dom_sf"/>
</dbReference>
<dbReference type="PROSITE" id="PS50119">
    <property type="entry name" value="ZF_BBOX"/>
    <property type="match status" value="1"/>
</dbReference>
<dbReference type="InterPro" id="IPR001841">
    <property type="entry name" value="Znf_RING"/>
</dbReference>
<evidence type="ECO:0000256" key="4">
    <source>
        <dbReference type="PROSITE-ProRule" id="PRU00024"/>
    </source>
</evidence>
<dbReference type="SMART" id="SM00449">
    <property type="entry name" value="SPRY"/>
    <property type="match status" value="1"/>
</dbReference>
<dbReference type="Gene3D" id="2.60.120.920">
    <property type="match status" value="1"/>
</dbReference>
<accession>A0A9Q1FTE2</accession>
<dbReference type="InterPro" id="IPR001870">
    <property type="entry name" value="B30.2/SPRY"/>
</dbReference>
<keyword evidence="10" id="KW-1185">Reference proteome</keyword>
<dbReference type="Gene3D" id="3.30.40.10">
    <property type="entry name" value="Zinc/RING finger domain, C3HC4 (zinc finger)"/>
    <property type="match status" value="1"/>
</dbReference>
<dbReference type="PROSITE" id="PS50188">
    <property type="entry name" value="B302_SPRY"/>
    <property type="match status" value="1"/>
</dbReference>
<proteinExistence type="predicted"/>
<dbReference type="Pfam" id="PF25600">
    <property type="entry name" value="TRIM_CC"/>
    <property type="match status" value="1"/>
</dbReference>
<protein>
    <submittedName>
        <fullName evidence="9">Uncharacterized protein</fullName>
    </submittedName>
</protein>
<evidence type="ECO:0000259" key="7">
    <source>
        <dbReference type="PROSITE" id="PS50119"/>
    </source>
</evidence>
<evidence type="ECO:0000256" key="3">
    <source>
        <dbReference type="ARBA" id="ARBA00022833"/>
    </source>
</evidence>
<dbReference type="InterPro" id="IPR000315">
    <property type="entry name" value="Znf_B-box"/>
</dbReference>
<keyword evidence="1" id="KW-0479">Metal-binding</keyword>
<evidence type="ECO:0000256" key="1">
    <source>
        <dbReference type="ARBA" id="ARBA00022723"/>
    </source>
</evidence>
<dbReference type="PROSITE" id="PS00518">
    <property type="entry name" value="ZF_RING_1"/>
    <property type="match status" value="1"/>
</dbReference>
<dbReference type="FunFam" id="2.60.120.920:FF:000004">
    <property type="entry name" value="Butyrophilin subfamily 1 member A1"/>
    <property type="match status" value="1"/>
</dbReference>
<dbReference type="InterPro" id="IPR006574">
    <property type="entry name" value="PRY"/>
</dbReference>
<dbReference type="SUPFAM" id="SSF49899">
    <property type="entry name" value="Concanavalin A-like lectins/glucanases"/>
    <property type="match status" value="1"/>
</dbReference>
<feature type="domain" description="RING-type" evidence="6">
    <location>
        <begin position="1"/>
        <end position="28"/>
    </location>
</feature>
<gene>
    <name evidence="9" type="ORF">SKAU_G00141980</name>
</gene>
<name>A0A9Q1FTE2_SYNKA</name>
<dbReference type="CDD" id="cd13733">
    <property type="entry name" value="SPRY_PRY_C-I_1"/>
    <property type="match status" value="1"/>
</dbReference>
<dbReference type="SUPFAM" id="SSF57845">
    <property type="entry name" value="B-box zinc-binding domain"/>
    <property type="match status" value="1"/>
</dbReference>
<dbReference type="GO" id="GO:0008270">
    <property type="term" value="F:zinc ion binding"/>
    <property type="evidence" value="ECO:0007669"/>
    <property type="project" value="UniProtKB-KW"/>
</dbReference>
<feature type="domain" description="B box-type" evidence="7">
    <location>
        <begin position="60"/>
        <end position="102"/>
    </location>
</feature>
<dbReference type="SMART" id="SM00336">
    <property type="entry name" value="BBOX"/>
    <property type="match status" value="1"/>
</dbReference>
<dbReference type="Pfam" id="PF00643">
    <property type="entry name" value="zf-B_box"/>
    <property type="match status" value="1"/>
</dbReference>
<dbReference type="OrthoDB" id="8764408at2759"/>
<evidence type="ECO:0000313" key="10">
    <source>
        <dbReference type="Proteomes" id="UP001152622"/>
    </source>
</evidence>
<evidence type="ECO:0000259" key="8">
    <source>
        <dbReference type="PROSITE" id="PS50188"/>
    </source>
</evidence>
<dbReference type="InterPro" id="IPR013083">
    <property type="entry name" value="Znf_RING/FYVE/PHD"/>
</dbReference>
<dbReference type="Gene3D" id="3.30.160.60">
    <property type="entry name" value="Classic Zinc Finger"/>
    <property type="match status" value="1"/>
</dbReference>
<feature type="domain" description="B30.2/SPRY" evidence="8">
    <location>
        <begin position="249"/>
        <end position="443"/>
    </location>
</feature>
<dbReference type="PANTHER" id="PTHR24103">
    <property type="entry name" value="E3 UBIQUITIN-PROTEIN LIGASE TRIM"/>
    <property type="match status" value="1"/>
</dbReference>
<evidence type="ECO:0000313" key="9">
    <source>
        <dbReference type="EMBL" id="KAJ8365367.1"/>
    </source>
</evidence>
<dbReference type="InterPro" id="IPR017907">
    <property type="entry name" value="Znf_RING_CS"/>
</dbReference>
<feature type="coiled-coil region" evidence="5">
    <location>
        <begin position="164"/>
        <end position="191"/>
    </location>
</feature>
<dbReference type="InterPro" id="IPR003879">
    <property type="entry name" value="Butyrophylin_SPRY"/>
</dbReference>
<dbReference type="InterPro" id="IPR050143">
    <property type="entry name" value="TRIM/RBCC"/>
</dbReference>
<dbReference type="PROSITE" id="PS50089">
    <property type="entry name" value="ZF_RING_2"/>
    <property type="match status" value="1"/>
</dbReference>
<keyword evidence="2 4" id="KW-0863">Zinc-finger</keyword>
<keyword evidence="3" id="KW-0862">Zinc</keyword>
<dbReference type="AlphaFoldDB" id="A0A9Q1FTE2"/>
<dbReference type="PRINTS" id="PR01407">
    <property type="entry name" value="BUTYPHLNCDUF"/>
</dbReference>
<evidence type="ECO:0000259" key="6">
    <source>
        <dbReference type="PROSITE" id="PS50089"/>
    </source>
</evidence>
<dbReference type="Proteomes" id="UP001152622">
    <property type="component" value="Chromosome 4"/>
</dbReference>
<dbReference type="InterPro" id="IPR058030">
    <property type="entry name" value="TRIM8/14/16/25/29/45/65_CC"/>
</dbReference>
<dbReference type="InterPro" id="IPR003877">
    <property type="entry name" value="SPRY_dom"/>
</dbReference>
<dbReference type="SMART" id="SM00589">
    <property type="entry name" value="PRY"/>
    <property type="match status" value="1"/>
</dbReference>
<dbReference type="InterPro" id="IPR043136">
    <property type="entry name" value="B30.2/SPRY_sf"/>
</dbReference>
<keyword evidence="5" id="KW-0175">Coiled coil</keyword>
<evidence type="ECO:0000256" key="2">
    <source>
        <dbReference type="ARBA" id="ARBA00022771"/>
    </source>
</evidence>
<dbReference type="Pfam" id="PF13765">
    <property type="entry name" value="PRY"/>
    <property type="match status" value="1"/>
</dbReference>
<dbReference type="SUPFAM" id="SSF57850">
    <property type="entry name" value="RING/U-box"/>
    <property type="match status" value="1"/>
</dbReference>
<dbReference type="EMBL" id="JAINUF010000004">
    <property type="protein sequence ID" value="KAJ8365367.1"/>
    <property type="molecule type" value="Genomic_DNA"/>
</dbReference>
<organism evidence="9 10">
    <name type="scientific">Synaphobranchus kaupii</name>
    <name type="common">Kaup's arrowtooth eel</name>
    <dbReference type="NCBI Taxonomy" id="118154"/>
    <lineage>
        <taxon>Eukaryota</taxon>
        <taxon>Metazoa</taxon>
        <taxon>Chordata</taxon>
        <taxon>Craniata</taxon>
        <taxon>Vertebrata</taxon>
        <taxon>Euteleostomi</taxon>
        <taxon>Actinopterygii</taxon>
        <taxon>Neopterygii</taxon>
        <taxon>Teleostei</taxon>
        <taxon>Anguilliformes</taxon>
        <taxon>Synaphobranchidae</taxon>
        <taxon>Synaphobranchus</taxon>
    </lineage>
</organism>
<evidence type="ECO:0000256" key="5">
    <source>
        <dbReference type="SAM" id="Coils"/>
    </source>
</evidence>
<comment type="caution">
    <text evidence="9">The sequence shown here is derived from an EMBL/GenBank/DDBJ whole genome shotgun (WGS) entry which is preliminary data.</text>
</comment>
<dbReference type="Pfam" id="PF00622">
    <property type="entry name" value="SPRY"/>
    <property type="match status" value="1"/>
</dbReference>